<feature type="compositionally biased region" description="Acidic residues" evidence="2">
    <location>
        <begin position="445"/>
        <end position="454"/>
    </location>
</feature>
<name>A0AAV5VXB1_9BILA</name>
<feature type="compositionally biased region" description="Low complexity" evidence="2">
    <location>
        <begin position="146"/>
        <end position="155"/>
    </location>
</feature>
<feature type="region of interest" description="Disordered" evidence="2">
    <location>
        <begin position="22"/>
        <end position="118"/>
    </location>
</feature>
<evidence type="ECO:0000256" key="2">
    <source>
        <dbReference type="SAM" id="MobiDB-lite"/>
    </source>
</evidence>
<feature type="region of interest" description="Disordered" evidence="2">
    <location>
        <begin position="409"/>
        <end position="465"/>
    </location>
</feature>
<evidence type="ECO:0000313" key="4">
    <source>
        <dbReference type="Proteomes" id="UP001432322"/>
    </source>
</evidence>
<feature type="compositionally biased region" description="Basic and acidic residues" evidence="2">
    <location>
        <begin position="52"/>
        <end position="102"/>
    </location>
</feature>
<evidence type="ECO:0000256" key="1">
    <source>
        <dbReference type="SAM" id="Coils"/>
    </source>
</evidence>
<reference evidence="3" key="1">
    <citation type="submission" date="2023-10" db="EMBL/GenBank/DDBJ databases">
        <title>Genome assembly of Pristionchus species.</title>
        <authorList>
            <person name="Yoshida K."/>
            <person name="Sommer R.J."/>
        </authorList>
    </citation>
    <scope>NUCLEOTIDE SEQUENCE</scope>
    <source>
        <strain evidence="3">RS5133</strain>
    </source>
</reference>
<sequence>GPWLVDEAYKKEFAMKDKLAPIFCKPVNGNKKDGSSGEDEIMVIPTIKKKRESNDSLKENGEKKDQKVKGKKKEKSEETKEDKEKKGKKRKEDDGMKKEKVEKKRAKKEAEANNFESTDDEAPLSMLIDKIKEKKQKQGLLDKFITTSPSSSKSSPTKKKKGKVERAMDPLFFLYNGEDCRIFLREVDKVIVTLKKEEIDGRIDVVSTKDEGEDNLEAQILKVIGWRKMYADTNATVRKIAIEERAAAREANRKELDAHPGKMIFDKLKERMKTAKALREIEEEERGEDYEKSMGKLPPSGRVIESPHFPTALMLSEFVYTRSSLFPANYRLPFTEEIMECLSLSGKEKEKNSRRITYPLAKILLEKIVNDEKYSKRFAFCETSVCKIPLDENTFIELLRVLVTGERPSTKDERDAVRKEMERESRDEEDKEVKEEEERPTTPQDEGEEEETGEADVTIVNEENRSELLAGLDGSNGRWERMEGRSQGLLLHFLLHCYIDCDGFEIRTDGEVQEEYDDLKREKKELKGKIDELNNELKEVAKKVEDREKIGLRTPRLESGRLSELEEILKTNNRKMEEIVKIMKGLDNELSMAAFAYRVNPIGMDRHGRRYMLMPHYAGLLVQSIGSGEWIKEEDGSDTFGFIPMEEEWREVTTIMEWDELSEKLKNGSKNDKKLMKAMEKNKETFQNGLKWAKDVEENKKKDAMGFKDDDMYESTLSEVDIVKGEMTTLLEKVENGELMKVKDISILSKKLNNANSFDHLKVVLQEYEDIFRIRAKEEKALFKSTKMADEYSFHSISVLKKRIRESSRLSELVMLMKVMDYRTIWNYKELDREKEAKKEQEKREEERKRKVEYEEEERKWESKGIHTRRFAESVDKKAVRILMKKVIEVACGRLASTLNGLESDDETMMNMKDIEDECHRYSLDRLKKILRKNVEKWRYEIESRFSHRLEQFDEFAEAVYKLL</sequence>
<feature type="compositionally biased region" description="Basic and acidic residues" evidence="2">
    <location>
        <begin position="409"/>
        <end position="440"/>
    </location>
</feature>
<dbReference type="Proteomes" id="UP001432322">
    <property type="component" value="Unassembled WGS sequence"/>
</dbReference>
<dbReference type="EMBL" id="BTSY01000004">
    <property type="protein sequence ID" value="GMT24262.1"/>
    <property type="molecule type" value="Genomic_DNA"/>
</dbReference>
<keyword evidence="4" id="KW-1185">Reference proteome</keyword>
<gene>
    <name evidence="3" type="ORF">PFISCL1PPCAC_15559</name>
</gene>
<feature type="coiled-coil region" evidence="1">
    <location>
        <begin position="828"/>
        <end position="864"/>
    </location>
</feature>
<organism evidence="3 4">
    <name type="scientific">Pristionchus fissidentatus</name>
    <dbReference type="NCBI Taxonomy" id="1538716"/>
    <lineage>
        <taxon>Eukaryota</taxon>
        <taxon>Metazoa</taxon>
        <taxon>Ecdysozoa</taxon>
        <taxon>Nematoda</taxon>
        <taxon>Chromadorea</taxon>
        <taxon>Rhabditida</taxon>
        <taxon>Rhabditina</taxon>
        <taxon>Diplogasteromorpha</taxon>
        <taxon>Diplogasteroidea</taxon>
        <taxon>Neodiplogasteridae</taxon>
        <taxon>Pristionchus</taxon>
    </lineage>
</organism>
<keyword evidence="1" id="KW-0175">Coiled coil</keyword>
<evidence type="ECO:0000313" key="3">
    <source>
        <dbReference type="EMBL" id="GMT24262.1"/>
    </source>
</evidence>
<proteinExistence type="predicted"/>
<protein>
    <submittedName>
        <fullName evidence="3">Uncharacterized protein</fullName>
    </submittedName>
</protein>
<comment type="caution">
    <text evidence="3">The sequence shown here is derived from an EMBL/GenBank/DDBJ whole genome shotgun (WGS) entry which is preliminary data.</text>
</comment>
<feature type="coiled-coil region" evidence="1">
    <location>
        <begin position="509"/>
        <end position="550"/>
    </location>
</feature>
<accession>A0AAV5VXB1</accession>
<dbReference type="AlphaFoldDB" id="A0AAV5VXB1"/>
<feature type="region of interest" description="Disordered" evidence="2">
    <location>
        <begin position="140"/>
        <end position="162"/>
    </location>
</feature>
<feature type="non-terminal residue" evidence="3">
    <location>
        <position position="1"/>
    </location>
</feature>